<gene>
    <name evidence="1" type="ORF">MRB53_006185</name>
</gene>
<sequence length="179" mass="19967">MFDSTVEPESHVQGTSMSSVASSSTRRGRGRSKNISLTWHIKDIGQKLRIEIPEGLSRPVGKYAKQFKTEVGIICRMYAPLARSTWPAVKQEQRQIIYDRILEKVIALQSQSTEADSTPLTDDEICKRVLGTRPGYVQGLVHGMMAPRSSSTSLHNNQGVEKLTKRATVAERQAQELVE</sequence>
<proteinExistence type="predicted"/>
<dbReference type="Proteomes" id="UP001234297">
    <property type="component" value="Chromosome 2"/>
</dbReference>
<reference evidence="1 2" key="1">
    <citation type="journal article" date="2022" name="Hortic Res">
        <title>A haplotype resolved chromosomal level avocado genome allows analysis of novel avocado genes.</title>
        <authorList>
            <person name="Nath O."/>
            <person name="Fletcher S.J."/>
            <person name="Hayward A."/>
            <person name="Shaw L.M."/>
            <person name="Masouleh A.K."/>
            <person name="Furtado A."/>
            <person name="Henry R.J."/>
            <person name="Mitter N."/>
        </authorList>
    </citation>
    <scope>NUCLEOTIDE SEQUENCE [LARGE SCALE GENOMIC DNA]</scope>
    <source>
        <strain evidence="2">cv. Hass</strain>
    </source>
</reference>
<accession>A0ACC2MFE8</accession>
<dbReference type="EMBL" id="CM056810">
    <property type="protein sequence ID" value="KAJ8644437.1"/>
    <property type="molecule type" value="Genomic_DNA"/>
</dbReference>
<protein>
    <submittedName>
        <fullName evidence="1">Uncharacterized protein</fullName>
    </submittedName>
</protein>
<comment type="caution">
    <text evidence="1">The sequence shown here is derived from an EMBL/GenBank/DDBJ whole genome shotgun (WGS) entry which is preliminary data.</text>
</comment>
<evidence type="ECO:0000313" key="2">
    <source>
        <dbReference type="Proteomes" id="UP001234297"/>
    </source>
</evidence>
<evidence type="ECO:0000313" key="1">
    <source>
        <dbReference type="EMBL" id="KAJ8644437.1"/>
    </source>
</evidence>
<keyword evidence="2" id="KW-1185">Reference proteome</keyword>
<name>A0ACC2MFE8_PERAE</name>
<organism evidence="1 2">
    <name type="scientific">Persea americana</name>
    <name type="common">Avocado</name>
    <dbReference type="NCBI Taxonomy" id="3435"/>
    <lineage>
        <taxon>Eukaryota</taxon>
        <taxon>Viridiplantae</taxon>
        <taxon>Streptophyta</taxon>
        <taxon>Embryophyta</taxon>
        <taxon>Tracheophyta</taxon>
        <taxon>Spermatophyta</taxon>
        <taxon>Magnoliopsida</taxon>
        <taxon>Magnoliidae</taxon>
        <taxon>Laurales</taxon>
        <taxon>Lauraceae</taxon>
        <taxon>Persea</taxon>
    </lineage>
</organism>